<dbReference type="Gene3D" id="3.30.200.20">
    <property type="entry name" value="Phosphorylase Kinase, domain 1"/>
    <property type="match status" value="4"/>
</dbReference>
<keyword evidence="12 19" id="KW-0547">Nucleotide-binding</keyword>
<evidence type="ECO:0000256" key="13">
    <source>
        <dbReference type="ARBA" id="ARBA00022777"/>
    </source>
</evidence>
<evidence type="ECO:0000256" key="5">
    <source>
        <dbReference type="ARBA" id="ARBA00022527"/>
    </source>
</evidence>
<evidence type="ECO:0000256" key="15">
    <source>
        <dbReference type="ARBA" id="ARBA00022989"/>
    </source>
</evidence>
<dbReference type="GO" id="GO:0004674">
    <property type="term" value="F:protein serine/threonine kinase activity"/>
    <property type="evidence" value="ECO:0007669"/>
    <property type="project" value="UniProtKB-KW"/>
</dbReference>
<feature type="domain" description="Protein kinase" evidence="20">
    <location>
        <begin position="54"/>
        <end position="306"/>
    </location>
</feature>
<sequence length="1033" mass="114461">MKFFFPLSRCFAWPSNFSAEDTVGVNFFTKSGAKILKNINAISYNELKSATNGFCSSNKVGEGGFGSVYKGKLQDGTVVAVKVLSVESKQGEKEFMSEVASMANICHENLVKLHGGCIEGPCRIIVYDYMQNNSLSQTLLGEEKNRAKFSWTARREIALGIARGLAYIHEEIKPSIVHRDIKPSNILLDQNFNPKISDFGLSKLFPEDITHISTRVAGTLGYLAPDYAVSGHLNPKSDIYSFGVLLLQIVTGQAAVHFDKELGEYYLVEKAWEMHNTDKLQHLVDPMLCGNFSGNEAVRFLKVGLLCVQEKSSLRPRMSTVIEMINGDVDIDDDVEIWEPGLINDIMDILKNINAFSYKELEIATNGFCKSNKIGEGGFGSVYKGRLQDGTLVAVKVLSMESKQGEKKFLSEVASRANVCHENLVKLHGGCIDGPSRILVYDYMQKNSLSQTFLGEEKNRAKFSWTARREIALGVARGLAYIHEGIKPHIVHGDIKPNNILLDKNMNPKISDFGLSKLLHENAAHVSTQVAGTLSNYADSGHLNPKSDVYSFGVLLLQIVTGEKAVQFHPELGEYYLVEKVWEMYNTNELQHLVDPILYGVQVFKNILQRTEIATNGFRTSNKIGEGGFGSVYKGRLEDGTVVAVKVLSVESKQGETEFMSEVASMANINICHENLGLSCSRICNNRTVSAENTIGGEQILKNINAFSYNQLKIATNGFRWSNKIGEGGFGSVYKGRLQDGTIVAVKVLSVESKQGEKEFMSEVASMANVNVCHENLVKLHGGCIDGPCRILVYDYMPNNSLSQTLLGEEKRRAKFGWKARREIIMGIGRGLAYIHEEIQPHVVHRDIKTSNILLDQNFNPKISDFGLSKLFPENTTHISTRVAGTLGYLAPEYAISGRLTRKSDVYSFGVLLLEIVSGRTAVDFDVQLGEYHLVDKAWGMYNSKELMNLVDPMLYGNFPENEAIRFLKVGLLCVQEKSKLRPQMSTAIKMMNGETNIDGDDVEISQPGLIGDIMDVKVGQRSSSKSMTENGS</sequence>
<dbReference type="STRING" id="55188.A0A2H5PB46"/>
<evidence type="ECO:0000256" key="9">
    <source>
        <dbReference type="ARBA" id="ARBA00022729"/>
    </source>
</evidence>
<feature type="binding site" evidence="19">
    <location>
        <position position="396"/>
    </location>
    <ligand>
        <name>ATP</name>
        <dbReference type="ChEBI" id="CHEBI:30616"/>
    </ligand>
</feature>
<name>A0A2H5PB46_CITUN</name>
<feature type="binding site" evidence="19">
    <location>
        <position position="747"/>
    </location>
    <ligand>
        <name>ATP</name>
        <dbReference type="ChEBI" id="CHEBI:30616"/>
    </ligand>
</feature>
<evidence type="ECO:0000256" key="10">
    <source>
        <dbReference type="ARBA" id="ARBA00022734"/>
    </source>
</evidence>
<organism evidence="21 22">
    <name type="scientific">Citrus unshiu</name>
    <name type="common">Satsuma mandarin</name>
    <name type="synonym">Citrus nobilis var. unshiu</name>
    <dbReference type="NCBI Taxonomy" id="55188"/>
    <lineage>
        <taxon>Eukaryota</taxon>
        <taxon>Viridiplantae</taxon>
        <taxon>Streptophyta</taxon>
        <taxon>Embryophyta</taxon>
        <taxon>Tracheophyta</taxon>
        <taxon>Spermatophyta</taxon>
        <taxon>Magnoliopsida</taxon>
        <taxon>eudicotyledons</taxon>
        <taxon>Gunneridae</taxon>
        <taxon>Pentapetalae</taxon>
        <taxon>rosids</taxon>
        <taxon>malvids</taxon>
        <taxon>Sapindales</taxon>
        <taxon>Rutaceae</taxon>
        <taxon>Aurantioideae</taxon>
        <taxon>Citrus</taxon>
    </lineage>
</organism>
<comment type="caution">
    <text evidence="21">The sequence shown here is derived from an EMBL/GenBank/DDBJ whole genome shotgun (WGS) entry which is preliminary data.</text>
</comment>
<dbReference type="GO" id="GO:0005524">
    <property type="term" value="F:ATP binding"/>
    <property type="evidence" value="ECO:0007669"/>
    <property type="project" value="UniProtKB-UniRule"/>
</dbReference>
<dbReference type="Pfam" id="PF00069">
    <property type="entry name" value="Pkinase"/>
    <property type="match status" value="3"/>
</dbReference>
<evidence type="ECO:0000313" key="22">
    <source>
        <dbReference type="Proteomes" id="UP000236630"/>
    </source>
</evidence>
<proteinExistence type="inferred from homology"/>
<keyword evidence="13" id="KW-0418">Kinase</keyword>
<keyword evidence="22" id="KW-1185">Reference proteome</keyword>
<dbReference type="Gene3D" id="1.10.510.10">
    <property type="entry name" value="Transferase(Phosphotransferase) domain 1"/>
    <property type="match status" value="3"/>
</dbReference>
<dbReference type="PANTHER" id="PTHR47973">
    <property type="entry name" value="CYSTEINE-RICH RECEPTOR-LIKE PROTEIN KINASE 3"/>
    <property type="match status" value="1"/>
</dbReference>
<keyword evidence="10" id="KW-0430">Lectin</keyword>
<gene>
    <name evidence="21" type="ORF">CUMW_120210</name>
</gene>
<keyword evidence="16" id="KW-0472">Membrane</keyword>
<evidence type="ECO:0000256" key="3">
    <source>
        <dbReference type="ARBA" id="ARBA00010217"/>
    </source>
</evidence>
<accession>A0A2H5PB46</accession>
<evidence type="ECO:0000313" key="21">
    <source>
        <dbReference type="EMBL" id="GAY49584.1"/>
    </source>
</evidence>
<evidence type="ECO:0000256" key="16">
    <source>
        <dbReference type="ARBA" id="ARBA00023136"/>
    </source>
</evidence>
<evidence type="ECO:0000256" key="6">
    <source>
        <dbReference type="ARBA" id="ARBA00022553"/>
    </source>
</evidence>
<dbReference type="PROSITE" id="PS00108">
    <property type="entry name" value="PROTEIN_KINASE_ST"/>
    <property type="match status" value="3"/>
</dbReference>
<feature type="domain" description="Protein kinase" evidence="20">
    <location>
        <begin position="368"/>
        <end position="624"/>
    </location>
</feature>
<feature type="domain" description="Protein kinase" evidence="20">
    <location>
        <begin position="719"/>
        <end position="973"/>
    </location>
</feature>
<dbReference type="GO" id="GO:0030246">
    <property type="term" value="F:carbohydrate binding"/>
    <property type="evidence" value="ECO:0007669"/>
    <property type="project" value="UniProtKB-KW"/>
</dbReference>
<keyword evidence="18" id="KW-0325">Glycoprotein</keyword>
<evidence type="ECO:0000256" key="12">
    <source>
        <dbReference type="ARBA" id="ARBA00022741"/>
    </source>
</evidence>
<dbReference type="FunFam" id="3.30.200.20:FF:000217">
    <property type="entry name" value="probable LRR receptor-like serine/threonine-protein kinase At1g53430"/>
    <property type="match status" value="3"/>
</dbReference>
<dbReference type="GO" id="GO:0002229">
    <property type="term" value="P:defense response to oomycetes"/>
    <property type="evidence" value="ECO:0007669"/>
    <property type="project" value="UniProtKB-ARBA"/>
</dbReference>
<dbReference type="PROSITE" id="PS00107">
    <property type="entry name" value="PROTEIN_KINASE_ATP"/>
    <property type="match status" value="3"/>
</dbReference>
<feature type="binding site" evidence="19">
    <location>
        <position position="82"/>
    </location>
    <ligand>
        <name>ATP</name>
        <dbReference type="ChEBI" id="CHEBI:30616"/>
    </ligand>
</feature>
<comment type="similarity">
    <text evidence="2">In the N-terminal section; belongs to the leguminous lectin family.</text>
</comment>
<reference evidence="21 22" key="1">
    <citation type="journal article" date="2017" name="Front. Genet.">
        <title>Draft sequencing of the heterozygous diploid genome of Satsuma (Citrus unshiu Marc.) using a hybrid assembly approach.</title>
        <authorList>
            <person name="Shimizu T."/>
            <person name="Tanizawa Y."/>
            <person name="Mochizuki T."/>
            <person name="Nagasaki H."/>
            <person name="Yoshioka T."/>
            <person name="Toyoda A."/>
            <person name="Fujiyama A."/>
            <person name="Kaminuma E."/>
            <person name="Nakamura Y."/>
        </authorList>
    </citation>
    <scope>NUCLEOTIDE SEQUENCE [LARGE SCALE GENOMIC DNA]</scope>
    <source>
        <strain evidence="22">cv. Miyagawa wase</strain>
    </source>
</reference>
<keyword evidence="7" id="KW-0808">Transferase</keyword>
<keyword evidence="4" id="KW-1003">Cell membrane</keyword>
<protein>
    <recommendedName>
        <fullName evidence="20">Protein kinase domain-containing protein</fullName>
    </recommendedName>
</protein>
<evidence type="ECO:0000256" key="17">
    <source>
        <dbReference type="ARBA" id="ARBA00023170"/>
    </source>
</evidence>
<evidence type="ECO:0000256" key="2">
    <source>
        <dbReference type="ARBA" id="ARBA00008536"/>
    </source>
</evidence>
<dbReference type="Pfam" id="PF07714">
    <property type="entry name" value="PK_Tyr_Ser-Thr"/>
    <property type="match status" value="1"/>
</dbReference>
<dbReference type="AlphaFoldDB" id="A0A2H5PB46"/>
<dbReference type="GO" id="GO:0005886">
    <property type="term" value="C:plasma membrane"/>
    <property type="evidence" value="ECO:0007669"/>
    <property type="project" value="UniProtKB-SubCell"/>
</dbReference>
<dbReference type="CDD" id="cd14066">
    <property type="entry name" value="STKc_IRAK"/>
    <property type="match status" value="2"/>
</dbReference>
<keyword evidence="15" id="KW-1133">Transmembrane helix</keyword>
<dbReference type="InterPro" id="IPR000719">
    <property type="entry name" value="Prot_kinase_dom"/>
</dbReference>
<keyword evidence="8" id="KW-0812">Transmembrane</keyword>
<comment type="subcellular location">
    <subcellularLocation>
        <location evidence="1">Cell membrane</location>
        <topology evidence="1">Single-pass type I membrane protein</topology>
    </subcellularLocation>
</comment>
<dbReference type="InterPro" id="IPR052059">
    <property type="entry name" value="CR_Ser/Thr_kinase"/>
</dbReference>
<keyword evidence="17" id="KW-0675">Receptor</keyword>
<evidence type="ECO:0000256" key="7">
    <source>
        <dbReference type="ARBA" id="ARBA00022679"/>
    </source>
</evidence>
<evidence type="ECO:0000256" key="8">
    <source>
        <dbReference type="ARBA" id="ARBA00022692"/>
    </source>
</evidence>
<keyword evidence="11" id="KW-0677">Repeat</keyword>
<dbReference type="EMBL" id="BDQV01000054">
    <property type="protein sequence ID" value="GAY49584.1"/>
    <property type="molecule type" value="Genomic_DNA"/>
</dbReference>
<evidence type="ECO:0000256" key="11">
    <source>
        <dbReference type="ARBA" id="ARBA00022737"/>
    </source>
</evidence>
<evidence type="ECO:0000256" key="19">
    <source>
        <dbReference type="PROSITE-ProRule" id="PRU10141"/>
    </source>
</evidence>
<keyword evidence="14 19" id="KW-0067">ATP-binding</keyword>
<evidence type="ECO:0000256" key="14">
    <source>
        <dbReference type="ARBA" id="ARBA00022840"/>
    </source>
</evidence>
<comment type="similarity">
    <text evidence="3">In the C-terminal section; belongs to the protein kinase superfamily. Ser/Thr protein kinase family.</text>
</comment>
<dbReference type="InterPro" id="IPR008271">
    <property type="entry name" value="Ser/Thr_kinase_AS"/>
</dbReference>
<dbReference type="InterPro" id="IPR001245">
    <property type="entry name" value="Ser-Thr/Tyr_kinase_cat_dom"/>
</dbReference>
<dbReference type="InterPro" id="IPR011009">
    <property type="entry name" value="Kinase-like_dom_sf"/>
</dbReference>
<evidence type="ECO:0000256" key="4">
    <source>
        <dbReference type="ARBA" id="ARBA00022475"/>
    </source>
</evidence>
<dbReference type="SUPFAM" id="SSF56112">
    <property type="entry name" value="Protein kinase-like (PK-like)"/>
    <property type="match status" value="4"/>
</dbReference>
<evidence type="ECO:0000256" key="1">
    <source>
        <dbReference type="ARBA" id="ARBA00004251"/>
    </source>
</evidence>
<evidence type="ECO:0000256" key="18">
    <source>
        <dbReference type="ARBA" id="ARBA00023180"/>
    </source>
</evidence>
<dbReference type="InterPro" id="IPR017441">
    <property type="entry name" value="Protein_kinase_ATP_BS"/>
</dbReference>
<keyword evidence="5" id="KW-0723">Serine/threonine-protein kinase</keyword>
<keyword evidence="6" id="KW-0597">Phosphoprotein</keyword>
<dbReference type="FunFam" id="1.10.510.10:FF:000044">
    <property type="entry name" value="Putative LRR receptor-like serine/threonine-protein kinase"/>
    <property type="match status" value="2"/>
</dbReference>
<dbReference type="PROSITE" id="PS50011">
    <property type="entry name" value="PROTEIN_KINASE_DOM"/>
    <property type="match status" value="3"/>
</dbReference>
<dbReference type="Proteomes" id="UP000236630">
    <property type="component" value="Unassembled WGS sequence"/>
</dbReference>
<dbReference type="SMART" id="SM00220">
    <property type="entry name" value="S_TKc"/>
    <property type="match status" value="3"/>
</dbReference>
<dbReference type="FunFam" id="1.10.510.10:FF:000240">
    <property type="entry name" value="Lectin-domain containing receptor kinase A4.3"/>
    <property type="match status" value="1"/>
</dbReference>
<keyword evidence="9" id="KW-0732">Signal</keyword>
<evidence type="ECO:0000259" key="20">
    <source>
        <dbReference type="PROSITE" id="PS50011"/>
    </source>
</evidence>